<evidence type="ECO:0000256" key="1">
    <source>
        <dbReference type="ARBA" id="ARBA00022741"/>
    </source>
</evidence>
<dbReference type="Proteomes" id="UP001604335">
    <property type="component" value="Unassembled WGS sequence"/>
</dbReference>
<organism evidence="4 5">
    <name type="scientific">Limnothrix redekei LRLZ20PSL1</name>
    <dbReference type="NCBI Taxonomy" id="3112953"/>
    <lineage>
        <taxon>Bacteria</taxon>
        <taxon>Bacillati</taxon>
        <taxon>Cyanobacteriota</taxon>
        <taxon>Cyanophyceae</taxon>
        <taxon>Pseudanabaenales</taxon>
        <taxon>Pseudanabaenaceae</taxon>
        <taxon>Limnothrix</taxon>
    </lineage>
</organism>
<accession>A0ABW7CEX7</accession>
<dbReference type="InterPro" id="IPR006073">
    <property type="entry name" value="GTP-bd"/>
</dbReference>
<reference evidence="5" key="1">
    <citation type="journal article" date="2024" name="Algal Res.">
        <title>Biochemical, toxicological and genomic investigation of a high-biomass producing Limnothrix strain isolated from Italian shallow drinking water reservoir.</title>
        <authorList>
            <person name="Simonazzi M."/>
            <person name="Shishido T.K."/>
            <person name="Delbaje E."/>
            <person name="Wahlsten M."/>
            <person name="Fewer D.P."/>
            <person name="Sivonen K."/>
            <person name="Pezzolesi L."/>
            <person name="Pistocchi R."/>
        </authorList>
    </citation>
    <scope>NUCLEOTIDE SEQUENCE [LARGE SCALE GENOMIC DNA]</scope>
    <source>
        <strain evidence="5">LRLZ20PSL1</strain>
    </source>
</reference>
<dbReference type="PROSITE" id="PS51711">
    <property type="entry name" value="G_FEOB"/>
    <property type="match status" value="1"/>
</dbReference>
<dbReference type="NCBIfam" id="TIGR00231">
    <property type="entry name" value="small_GTP"/>
    <property type="match status" value="1"/>
</dbReference>
<gene>
    <name evidence="4" type="ORF">VPK24_12190</name>
</gene>
<dbReference type="Pfam" id="PF02421">
    <property type="entry name" value="FeoB_N"/>
    <property type="match status" value="1"/>
</dbReference>
<evidence type="ECO:0000256" key="2">
    <source>
        <dbReference type="ARBA" id="ARBA00023134"/>
    </source>
</evidence>
<comment type="caution">
    <text evidence="4">The sequence shown here is derived from an EMBL/GenBank/DDBJ whole genome shotgun (WGS) entry which is preliminary data.</text>
</comment>
<name>A0ABW7CEX7_9CYAN</name>
<dbReference type="InterPro" id="IPR030389">
    <property type="entry name" value="G_FEOB_dom"/>
</dbReference>
<keyword evidence="2" id="KW-0342">GTP-binding</keyword>
<evidence type="ECO:0000259" key="3">
    <source>
        <dbReference type="PROSITE" id="PS51711"/>
    </source>
</evidence>
<dbReference type="InterPro" id="IPR027417">
    <property type="entry name" value="P-loop_NTPase"/>
</dbReference>
<dbReference type="Gene3D" id="3.40.50.300">
    <property type="entry name" value="P-loop containing nucleotide triphosphate hydrolases"/>
    <property type="match status" value="1"/>
</dbReference>
<evidence type="ECO:0000313" key="5">
    <source>
        <dbReference type="Proteomes" id="UP001604335"/>
    </source>
</evidence>
<keyword evidence="5" id="KW-1185">Reference proteome</keyword>
<dbReference type="PANTHER" id="PTHR43185:SF1">
    <property type="entry name" value="FE(2+) TRANSPORTER FEOB"/>
    <property type="match status" value="1"/>
</dbReference>
<dbReference type="EMBL" id="JAZAQF010000074">
    <property type="protein sequence ID" value="MFG3818401.1"/>
    <property type="molecule type" value="Genomic_DNA"/>
</dbReference>
<dbReference type="CDD" id="cd01879">
    <property type="entry name" value="FeoB"/>
    <property type="match status" value="1"/>
</dbReference>
<proteinExistence type="predicted"/>
<protein>
    <submittedName>
        <fullName evidence="4">FeoB small GTPase domain-containing protein</fullName>
    </submittedName>
</protein>
<dbReference type="SUPFAM" id="SSF52540">
    <property type="entry name" value="P-loop containing nucleoside triphosphate hydrolases"/>
    <property type="match status" value="1"/>
</dbReference>
<dbReference type="RefSeq" id="WP_393013749.1">
    <property type="nucleotide sequence ID" value="NZ_JAZAQF010000074.1"/>
</dbReference>
<feature type="domain" description="FeoB-type G" evidence="3">
    <location>
        <begin position="37"/>
        <end position="199"/>
    </location>
</feature>
<dbReference type="PANTHER" id="PTHR43185">
    <property type="entry name" value="FERROUS IRON TRANSPORT PROTEIN B"/>
    <property type="match status" value="1"/>
</dbReference>
<sequence length="209" mass="22603">MDCHQCHQNNGSCGSKRSLRWLPFSENFSRPPIEPGGPQVALVGMPNVGKSVLFHALTGTYVTVSNYPGTTVEVTRGAMTLDDRAVSVIDTPGMYSLLPISEEERVARDLLMSEPFGAIVHVLDAKNLGRMLALTVQLLEAELPVIVAVNMMDEAQRWGLTIDQKTLIEELGVPVVLMAAARNWGVDRLRETLADRLASTPAPALAAVG</sequence>
<dbReference type="InterPro" id="IPR050860">
    <property type="entry name" value="FeoB_GTPase"/>
</dbReference>
<dbReference type="InterPro" id="IPR005225">
    <property type="entry name" value="Small_GTP-bd"/>
</dbReference>
<evidence type="ECO:0000313" key="4">
    <source>
        <dbReference type="EMBL" id="MFG3818401.1"/>
    </source>
</evidence>
<keyword evidence="1" id="KW-0547">Nucleotide-binding</keyword>
<dbReference type="PRINTS" id="PR00326">
    <property type="entry name" value="GTP1OBG"/>
</dbReference>